<protein>
    <submittedName>
        <fullName evidence="2">Phytanoyl-CoA dioxygenase family protein</fullName>
    </submittedName>
</protein>
<evidence type="ECO:0000313" key="3">
    <source>
        <dbReference type="Proteomes" id="UP001596473"/>
    </source>
</evidence>
<dbReference type="SUPFAM" id="SSF51197">
    <property type="entry name" value="Clavaminate synthase-like"/>
    <property type="match status" value="1"/>
</dbReference>
<keyword evidence="2" id="KW-0560">Oxidoreductase</keyword>
<dbReference type="Proteomes" id="UP001596473">
    <property type="component" value="Unassembled WGS sequence"/>
</dbReference>
<dbReference type="GO" id="GO:0051213">
    <property type="term" value="F:dioxygenase activity"/>
    <property type="evidence" value="ECO:0007669"/>
    <property type="project" value="UniProtKB-KW"/>
</dbReference>
<reference evidence="3" key="1">
    <citation type="journal article" date="2019" name="Int. J. Syst. Evol. Microbiol.">
        <title>The Global Catalogue of Microorganisms (GCM) 10K type strain sequencing project: providing services to taxonomists for standard genome sequencing and annotation.</title>
        <authorList>
            <consortium name="The Broad Institute Genomics Platform"/>
            <consortium name="The Broad Institute Genome Sequencing Center for Infectious Disease"/>
            <person name="Wu L."/>
            <person name="Ma J."/>
        </authorList>
    </citation>
    <scope>NUCLEOTIDE SEQUENCE [LARGE SCALE GENOMIC DNA]</scope>
    <source>
        <strain evidence="3">CCUG 62945</strain>
    </source>
</reference>
<evidence type="ECO:0000313" key="2">
    <source>
        <dbReference type="EMBL" id="MFC7421087.1"/>
    </source>
</evidence>
<dbReference type="InterPro" id="IPR008775">
    <property type="entry name" value="Phytyl_CoA_dOase-like"/>
</dbReference>
<comment type="caution">
    <text evidence="2">The sequence shown here is derived from an EMBL/GenBank/DDBJ whole genome shotgun (WGS) entry which is preliminary data.</text>
</comment>
<dbReference type="Pfam" id="PF05721">
    <property type="entry name" value="PhyH"/>
    <property type="match status" value="1"/>
</dbReference>
<dbReference type="PANTHER" id="PTHR20883:SF48">
    <property type="entry name" value="ECTOINE DIOXYGENASE"/>
    <property type="match status" value="1"/>
</dbReference>
<organism evidence="2 3">
    <name type="scientific">Iodobacter arcticus</name>
    <dbReference type="NCBI Taxonomy" id="590593"/>
    <lineage>
        <taxon>Bacteria</taxon>
        <taxon>Pseudomonadati</taxon>
        <taxon>Pseudomonadota</taxon>
        <taxon>Betaproteobacteria</taxon>
        <taxon>Neisseriales</taxon>
        <taxon>Chitinibacteraceae</taxon>
        <taxon>Iodobacter</taxon>
    </lineage>
</organism>
<gene>
    <name evidence="2" type="ORF">ACFQNF_14575</name>
</gene>
<name>A0ABW2R4H1_9NEIS</name>
<evidence type="ECO:0000256" key="1">
    <source>
        <dbReference type="ARBA" id="ARBA00001954"/>
    </source>
</evidence>
<dbReference type="Gene3D" id="2.60.120.620">
    <property type="entry name" value="q2cbj1_9rhob like domain"/>
    <property type="match status" value="1"/>
</dbReference>
<dbReference type="PANTHER" id="PTHR20883">
    <property type="entry name" value="PHYTANOYL-COA DIOXYGENASE DOMAIN CONTAINING 1"/>
    <property type="match status" value="1"/>
</dbReference>
<proteinExistence type="predicted"/>
<sequence>MTLLAGVMVLFAEFCLPVHLASLRERFQADGVVLLRGLLSPDRVNEIRVAAMDAVTARQPPFELEAELGYPGAPISTAVEGGGTIRRLRNMAARGPVFAAWAGDPQLLTMVSHLLDTPKITLTQVHHNSLMSKQPSFSSDTRWHRDVRYWRFARPELVSAWLALGSETSENGGLGFIGGSHQVDFPDEAYDEREFLMANHPLAAPWVARAVFPDLQAGDVVLFDARTFHAASRNRTAHTKYSLVYSYHASSNQPLAGSRSASQPGLIFNAAKQQMEVSGL</sequence>
<dbReference type="EMBL" id="JBHTBQ010000033">
    <property type="protein sequence ID" value="MFC7421087.1"/>
    <property type="molecule type" value="Genomic_DNA"/>
</dbReference>
<accession>A0ABW2R4H1</accession>
<dbReference type="RefSeq" id="WP_380188663.1">
    <property type="nucleotide sequence ID" value="NZ_JBHTBQ010000033.1"/>
</dbReference>
<keyword evidence="2" id="KW-0223">Dioxygenase</keyword>
<comment type="cofactor">
    <cofactor evidence="1">
        <name>Fe(2+)</name>
        <dbReference type="ChEBI" id="CHEBI:29033"/>
    </cofactor>
</comment>
<keyword evidence="3" id="KW-1185">Reference proteome</keyword>